<name>A0A4Z1DT38_9STRE</name>
<dbReference type="GO" id="GO:0016020">
    <property type="term" value="C:membrane"/>
    <property type="evidence" value="ECO:0007669"/>
    <property type="project" value="InterPro"/>
</dbReference>
<dbReference type="PANTHER" id="PTHR33219:SF14">
    <property type="entry name" value="PROTEIN COFACTOR ASSEMBLY OF COMPLEX C SUBUNIT B CCB3, CHLOROPLASTIC-RELATED"/>
    <property type="match status" value="1"/>
</dbReference>
<organism evidence="3 4">
    <name type="scientific">Streptococcus rubneri</name>
    <dbReference type="NCBI Taxonomy" id="1234680"/>
    <lineage>
        <taxon>Bacteria</taxon>
        <taxon>Bacillati</taxon>
        <taxon>Bacillota</taxon>
        <taxon>Bacilli</taxon>
        <taxon>Lactobacillales</taxon>
        <taxon>Streptococcaceae</taxon>
        <taxon>Streptococcus</taxon>
    </lineage>
</organism>
<keyword evidence="2" id="KW-0812">Transmembrane</keyword>
<accession>A0A4Z1DT38</accession>
<evidence type="ECO:0000256" key="2">
    <source>
        <dbReference type="SAM" id="Phobius"/>
    </source>
</evidence>
<protein>
    <submittedName>
        <fullName evidence="3">YggT family protein</fullName>
    </submittedName>
</protein>
<proteinExistence type="inferred from homology"/>
<gene>
    <name evidence="3" type="ORF">E5S68_00310</name>
</gene>
<keyword evidence="4" id="KW-1185">Reference proteome</keyword>
<dbReference type="AlphaFoldDB" id="A0A4Z1DT38"/>
<evidence type="ECO:0000313" key="4">
    <source>
        <dbReference type="Proteomes" id="UP000297986"/>
    </source>
</evidence>
<dbReference type="Pfam" id="PF02325">
    <property type="entry name" value="CCB3_YggT"/>
    <property type="match status" value="1"/>
</dbReference>
<sequence>MFILQLVYNLFYVFELLLIIYALLSWFPNAPESGLGKMVQRIVEPFLGLFRKLPLQVGGLDFTVLVALLVLSGLQRFVLQVLAQFL</sequence>
<keyword evidence="2" id="KW-1133">Transmembrane helix</keyword>
<comment type="similarity">
    <text evidence="1">Belongs to the YggT family.</text>
</comment>
<dbReference type="RefSeq" id="WP_135781869.1">
    <property type="nucleotide sequence ID" value="NZ_JADMRL010000002.1"/>
</dbReference>
<feature type="transmembrane region" description="Helical" evidence="2">
    <location>
        <begin position="53"/>
        <end position="74"/>
    </location>
</feature>
<reference evidence="3 4" key="1">
    <citation type="submission" date="2019-04" db="EMBL/GenBank/DDBJ databases">
        <title>Genome sequencing of Streptococcus rubneri DSM 26920(T).</title>
        <authorList>
            <person name="Kook J.-K."/>
            <person name="Park S.-N."/>
            <person name="Lim Y.K."/>
        </authorList>
    </citation>
    <scope>NUCLEOTIDE SEQUENCE [LARGE SCALE GENOMIC DNA]</scope>
    <source>
        <strain evidence="3 4">DSM 26920</strain>
    </source>
</reference>
<feature type="transmembrane region" description="Helical" evidence="2">
    <location>
        <begin position="7"/>
        <end position="27"/>
    </location>
</feature>
<evidence type="ECO:0000313" key="3">
    <source>
        <dbReference type="EMBL" id="TGN91445.1"/>
    </source>
</evidence>
<comment type="caution">
    <text evidence="3">The sequence shown here is derived from an EMBL/GenBank/DDBJ whole genome shotgun (WGS) entry which is preliminary data.</text>
</comment>
<dbReference type="PANTHER" id="PTHR33219">
    <property type="entry name" value="YLMG HOMOLOG PROTEIN 2, CHLOROPLASTIC"/>
    <property type="match status" value="1"/>
</dbReference>
<dbReference type="EMBL" id="SRRP01000001">
    <property type="protein sequence ID" value="TGN91445.1"/>
    <property type="molecule type" value="Genomic_DNA"/>
</dbReference>
<keyword evidence="2" id="KW-0472">Membrane</keyword>
<dbReference type="Proteomes" id="UP000297986">
    <property type="component" value="Unassembled WGS sequence"/>
</dbReference>
<dbReference type="OrthoDB" id="47652at2"/>
<evidence type="ECO:0000256" key="1">
    <source>
        <dbReference type="ARBA" id="ARBA00010894"/>
    </source>
</evidence>
<dbReference type="InterPro" id="IPR003425">
    <property type="entry name" value="CCB3/YggT"/>
</dbReference>